<dbReference type="InterPro" id="IPR016162">
    <property type="entry name" value="Ald_DH_N"/>
</dbReference>
<dbReference type="RefSeq" id="WP_013554530.1">
    <property type="nucleotide sequence ID" value="NC_014935.1"/>
</dbReference>
<evidence type="ECO:0000256" key="3">
    <source>
        <dbReference type="PROSITE-ProRule" id="PRU10007"/>
    </source>
</evidence>
<dbReference type="PROSITE" id="PS00687">
    <property type="entry name" value="ALDEHYDE_DEHYDR_GLU"/>
    <property type="match status" value="1"/>
</dbReference>
<evidence type="ECO:0000256" key="4">
    <source>
        <dbReference type="RuleBase" id="RU003345"/>
    </source>
</evidence>
<protein>
    <submittedName>
        <fullName evidence="6">Aldehyde Dehydrogenase</fullName>
    </submittedName>
</protein>
<dbReference type="InterPro" id="IPR029510">
    <property type="entry name" value="Ald_DH_CS_GLU"/>
</dbReference>
<dbReference type="InterPro" id="IPR016161">
    <property type="entry name" value="Ald_DH/histidinol_DH"/>
</dbReference>
<dbReference type="eggNOG" id="COG1012">
    <property type="taxonomic scope" value="Bacteria"/>
</dbReference>
<dbReference type="SUPFAM" id="SSF53720">
    <property type="entry name" value="ALDH-like"/>
    <property type="match status" value="1"/>
</dbReference>
<dbReference type="AlphaFoldDB" id="E6X0J2"/>
<feature type="domain" description="Aldehyde dehydrogenase" evidence="5">
    <location>
        <begin position="26"/>
        <end position="481"/>
    </location>
</feature>
<dbReference type="STRING" id="749222.Nitsa_1594"/>
<gene>
    <name evidence="6" type="ordered locus">Nitsa_1594</name>
</gene>
<evidence type="ECO:0000256" key="2">
    <source>
        <dbReference type="ARBA" id="ARBA00023002"/>
    </source>
</evidence>
<feature type="active site" evidence="3">
    <location>
        <position position="260"/>
    </location>
</feature>
<reference evidence="6 7" key="1">
    <citation type="journal article" date="2011" name="Stand. Genomic Sci.">
        <title>Complete genome sequence of Nitratifractor salsuginis type strain (E9I37-1).</title>
        <authorList>
            <person name="Anderson I."/>
            <person name="Sikorski J."/>
            <person name="Zeytun A."/>
            <person name="Nolan M."/>
            <person name="Lapidus A."/>
            <person name="Lucas S."/>
            <person name="Hammon N."/>
            <person name="Deshpande S."/>
            <person name="Cheng J.F."/>
            <person name="Tapia R."/>
            <person name="Han C."/>
            <person name="Goodwin L."/>
            <person name="Pitluck S."/>
            <person name="Liolios K."/>
            <person name="Pagani I."/>
            <person name="Ivanova N."/>
            <person name="Huntemann M."/>
            <person name="Mavromatis K."/>
            <person name="Ovchinikova G."/>
            <person name="Pati A."/>
            <person name="Chen A."/>
            <person name="Palaniappan K."/>
            <person name="Land M."/>
            <person name="Hauser L."/>
            <person name="Brambilla E.M."/>
            <person name="Ngatchou-Djao O.D."/>
            <person name="Rohde M."/>
            <person name="Tindall B.J."/>
            <person name="Goker M."/>
            <person name="Detter J.C."/>
            <person name="Woyke T."/>
            <person name="Bristow J."/>
            <person name="Eisen J.A."/>
            <person name="Markowitz V."/>
            <person name="Hugenholtz P."/>
            <person name="Klenk H.P."/>
            <person name="Kyrpides N.C."/>
        </authorList>
    </citation>
    <scope>NUCLEOTIDE SEQUENCE [LARGE SCALE GENOMIC DNA]</scope>
    <source>
        <strain evidence="7">DSM 16511 / JCM 12458 / E9I37-1</strain>
    </source>
</reference>
<comment type="similarity">
    <text evidence="1 4">Belongs to the aldehyde dehydrogenase family.</text>
</comment>
<dbReference type="InterPro" id="IPR016163">
    <property type="entry name" value="Ald_DH_C"/>
</dbReference>
<dbReference type="HOGENOM" id="CLU_005391_1_0_7"/>
<dbReference type="OrthoDB" id="9762913at2"/>
<evidence type="ECO:0000256" key="1">
    <source>
        <dbReference type="ARBA" id="ARBA00009986"/>
    </source>
</evidence>
<dbReference type="Pfam" id="PF00171">
    <property type="entry name" value="Aldedh"/>
    <property type="match status" value="1"/>
</dbReference>
<reference evidence="7" key="2">
    <citation type="submission" date="2011-01" db="EMBL/GenBank/DDBJ databases">
        <title>The complete genome of Nitratifractor salsuginis DSM 16511.</title>
        <authorList>
            <consortium name="US DOE Joint Genome Institute (JGI-PGF)"/>
            <person name="Lucas S."/>
            <person name="Copeland A."/>
            <person name="Lapidus A."/>
            <person name="Bruce D."/>
            <person name="Goodwin L."/>
            <person name="Pitluck S."/>
            <person name="Kyrpides N."/>
            <person name="Mavromatis K."/>
            <person name="Ivanova N."/>
            <person name="Mikhailova N."/>
            <person name="Zeytun A."/>
            <person name="Detter J.C."/>
            <person name="Tapia R."/>
            <person name="Han C."/>
            <person name="Land M."/>
            <person name="Hauser L."/>
            <person name="Markowitz V."/>
            <person name="Cheng J.-F."/>
            <person name="Hugenholtz P."/>
            <person name="Woyke T."/>
            <person name="Wu D."/>
            <person name="Tindall B."/>
            <person name="Schuetze A."/>
            <person name="Brambilla E."/>
            <person name="Klenk H.-P."/>
            <person name="Eisen J.A."/>
        </authorList>
    </citation>
    <scope>NUCLEOTIDE SEQUENCE [LARGE SCALE GENOMIC DNA]</scope>
    <source>
        <strain evidence="7">DSM 16511 / JCM 12458 / E9I37-1</strain>
    </source>
</reference>
<dbReference type="Gene3D" id="3.40.605.10">
    <property type="entry name" value="Aldehyde Dehydrogenase, Chain A, domain 1"/>
    <property type="match status" value="1"/>
</dbReference>
<dbReference type="PANTHER" id="PTHR42991">
    <property type="entry name" value="ALDEHYDE DEHYDROGENASE"/>
    <property type="match status" value="1"/>
</dbReference>
<evidence type="ECO:0000313" key="7">
    <source>
        <dbReference type="Proteomes" id="UP000008633"/>
    </source>
</evidence>
<dbReference type="EMBL" id="CP002452">
    <property type="protein sequence ID" value="ADV46842.1"/>
    <property type="molecule type" value="Genomic_DNA"/>
</dbReference>
<dbReference type="GO" id="GO:0008911">
    <property type="term" value="F:lactaldehyde dehydrogenase (NAD+) activity"/>
    <property type="evidence" value="ECO:0007669"/>
    <property type="project" value="TreeGrafter"/>
</dbReference>
<keyword evidence="7" id="KW-1185">Reference proteome</keyword>
<dbReference type="InterPro" id="IPR051020">
    <property type="entry name" value="ALDH-related_metabolic_enz"/>
</dbReference>
<proteinExistence type="inferred from homology"/>
<evidence type="ECO:0000313" key="6">
    <source>
        <dbReference type="EMBL" id="ADV46842.1"/>
    </source>
</evidence>
<accession>E6X0J2</accession>
<dbReference type="PANTHER" id="PTHR42991:SF1">
    <property type="entry name" value="ALDEHYDE DEHYDROGENASE"/>
    <property type="match status" value="1"/>
</dbReference>
<dbReference type="Proteomes" id="UP000008633">
    <property type="component" value="Chromosome"/>
</dbReference>
<sequence length="484" mass="52330">MALFKLFGSDEEDRTAKILFGSAEESREALIERKNPYTGKVVSRYPVCSPEDAKRALEVAKVAAKAAAKAPLHQRIAWLEDVAAKIRENQEDFARLIVDEIAKPIHFARIEVQRCAETIELTAKELVHFVGETIPTDVAPSGREATAYWRRIPAGVAVCITPFNFPLNLIAHKIAPALGAGNAVVLKPTPEAPLTAYKLAKLFIESEHAVPDALSLVYGDAEVGSALVKSPIPRVISFTGSVPVGKIISSEAGIKKVSLELGGNAATYIDKEANLADAAAKCAFGSFYNSGQVCISLQRIYVHEAVYEEFAELMAKETKLLKVGSPYEEETFMGPLIDEDARHRAKSWVASARDEGATILVGGEEVDGIFPPTVVTDVTDEMKIVCEEVFAPVVSLVSVPDMETALEKINSSPYGLQYSIFTDSIRAAKAFIDAAEAGGVVVNDIPTVRFDVQPYGGVKLSGVGREGPRFALEEFTEIQSVVIF</sequence>
<organism evidence="6 7">
    <name type="scientific">Nitratifractor salsuginis (strain DSM 16511 / JCM 12458 / E9I37-1)</name>
    <dbReference type="NCBI Taxonomy" id="749222"/>
    <lineage>
        <taxon>Bacteria</taxon>
        <taxon>Pseudomonadati</taxon>
        <taxon>Campylobacterota</taxon>
        <taxon>Epsilonproteobacteria</taxon>
        <taxon>Campylobacterales</taxon>
        <taxon>Sulfurovaceae</taxon>
        <taxon>Nitratifractor</taxon>
    </lineage>
</organism>
<dbReference type="Gene3D" id="3.40.309.10">
    <property type="entry name" value="Aldehyde Dehydrogenase, Chain A, domain 2"/>
    <property type="match status" value="1"/>
</dbReference>
<keyword evidence="2 4" id="KW-0560">Oxidoreductase</keyword>
<name>E6X0J2_NITSE</name>
<dbReference type="InterPro" id="IPR015590">
    <property type="entry name" value="Aldehyde_DH_dom"/>
</dbReference>
<dbReference type="KEGG" id="nsa:Nitsa_1594"/>
<evidence type="ECO:0000259" key="5">
    <source>
        <dbReference type="Pfam" id="PF00171"/>
    </source>
</evidence>